<keyword evidence="2" id="KW-0479">Metal-binding</keyword>
<dbReference type="PANTHER" id="PTHR23337">
    <property type="entry name" value="ZINC FINGER CW-TYPE COILED-COIL DOMAIN PROTEIN 1"/>
    <property type="match status" value="1"/>
</dbReference>
<accession>A0ABQ9F6S8</accession>
<proteinExistence type="predicted"/>
<sequence length="139" mass="15718">MLGVHLRTSRVKPLTPDRMTQNYSTLSRAQLSFEYLHTNSTTHEFLFGALAELVDNARDASATRMDIFTDETADIVTFGRSTKRLLEMQQIGMYGNGLKSGSMRIGNDLILFTKKGSSMSCLFLSRTFHEEENIDEVNK</sequence>
<dbReference type="SUPFAM" id="SSF55874">
    <property type="entry name" value="ATPase domain of HSP90 chaperone/DNA topoisomerase II/histidine kinase"/>
    <property type="match status" value="1"/>
</dbReference>
<dbReference type="Proteomes" id="UP001217089">
    <property type="component" value="Unassembled WGS sequence"/>
</dbReference>
<protein>
    <submittedName>
        <fullName evidence="5">Uncharacterized protein</fullName>
    </submittedName>
</protein>
<comment type="caution">
    <text evidence="5">The sequence shown here is derived from an EMBL/GenBank/DDBJ whole genome shotgun (WGS) entry which is preliminary data.</text>
</comment>
<evidence type="ECO:0000313" key="5">
    <source>
        <dbReference type="EMBL" id="KAJ8313019.1"/>
    </source>
</evidence>
<evidence type="ECO:0000256" key="4">
    <source>
        <dbReference type="ARBA" id="ARBA00023242"/>
    </source>
</evidence>
<dbReference type="PANTHER" id="PTHR23337:SF3">
    <property type="entry name" value="MORC FAMILY CW-TYPE ZINC FINGER 2"/>
    <property type="match status" value="1"/>
</dbReference>
<dbReference type="Pfam" id="PF13589">
    <property type="entry name" value="HATPase_c_3"/>
    <property type="match status" value="1"/>
</dbReference>
<evidence type="ECO:0000256" key="1">
    <source>
        <dbReference type="ARBA" id="ARBA00004123"/>
    </source>
</evidence>
<reference evidence="5 6" key="1">
    <citation type="submission" date="2022-12" db="EMBL/GenBank/DDBJ databases">
        <title>Chromosome-level genome of Tegillarca granosa.</title>
        <authorList>
            <person name="Kim J."/>
        </authorList>
    </citation>
    <scope>NUCLEOTIDE SEQUENCE [LARGE SCALE GENOMIC DNA]</scope>
    <source>
        <strain evidence="5">Teg-2019</strain>
        <tissue evidence="5">Adductor muscle</tissue>
    </source>
</reference>
<dbReference type="EMBL" id="JARBDR010000440">
    <property type="protein sequence ID" value="KAJ8313019.1"/>
    <property type="molecule type" value="Genomic_DNA"/>
</dbReference>
<evidence type="ECO:0000256" key="2">
    <source>
        <dbReference type="ARBA" id="ARBA00022723"/>
    </source>
</evidence>
<keyword evidence="6" id="KW-1185">Reference proteome</keyword>
<name>A0ABQ9F6S8_TEGGR</name>
<evidence type="ECO:0000256" key="3">
    <source>
        <dbReference type="ARBA" id="ARBA00023054"/>
    </source>
</evidence>
<keyword evidence="3" id="KW-0175">Coiled coil</keyword>
<keyword evidence="4" id="KW-0539">Nucleus</keyword>
<comment type="subcellular location">
    <subcellularLocation>
        <location evidence="1">Nucleus</location>
    </subcellularLocation>
</comment>
<organism evidence="5 6">
    <name type="scientific">Tegillarca granosa</name>
    <name type="common">Malaysian cockle</name>
    <name type="synonym">Anadara granosa</name>
    <dbReference type="NCBI Taxonomy" id="220873"/>
    <lineage>
        <taxon>Eukaryota</taxon>
        <taxon>Metazoa</taxon>
        <taxon>Spiralia</taxon>
        <taxon>Lophotrochozoa</taxon>
        <taxon>Mollusca</taxon>
        <taxon>Bivalvia</taxon>
        <taxon>Autobranchia</taxon>
        <taxon>Pteriomorphia</taxon>
        <taxon>Arcoida</taxon>
        <taxon>Arcoidea</taxon>
        <taxon>Arcidae</taxon>
        <taxon>Tegillarca</taxon>
    </lineage>
</organism>
<evidence type="ECO:0000313" key="6">
    <source>
        <dbReference type="Proteomes" id="UP001217089"/>
    </source>
</evidence>
<dbReference type="InterPro" id="IPR036890">
    <property type="entry name" value="HATPase_C_sf"/>
</dbReference>
<gene>
    <name evidence="5" type="ORF">KUTeg_010392</name>
</gene>